<feature type="transmembrane region" description="Helical" evidence="1">
    <location>
        <begin position="97"/>
        <end position="117"/>
    </location>
</feature>
<sequence>MTTPSNVLRNLIPPTQRQTAAEVTEALDLGSGDRAGKRSGFLIMLVLSAIVAIAGVLTDSTATVIGAMIIAPLGTPILGIALGIVRGHLSLVVRSILWVLTGLGLVILLGLAFSVFVATPESLETNSQVLGRTSPSFMDLVAALATGFAGGFAMCRRDLSAVLPGVAIAISLVPPLGVVGVCAGQGLWMDALGALWLFLSNVFALVIAGSIVFTLAGYARDPGSSKVANRRRAYVIVAVLTVIVAIPLAFNSVVSVALARWGVGIQQAVTEWVSDDDRAIVSGVTWSGATATVAVSTSDGTTPPVDELRESLASVIPSFVGVVVDAEQGVEITVQ</sequence>
<keyword evidence="1" id="KW-0472">Membrane</keyword>
<comment type="caution">
    <text evidence="2">The sequence shown here is derived from an EMBL/GenBank/DDBJ whole genome shotgun (WGS) entry which is preliminary data.</text>
</comment>
<protein>
    <submittedName>
        <fullName evidence="2">TIGR00341 family protein</fullName>
    </submittedName>
</protein>
<dbReference type="NCBIfam" id="TIGR00341">
    <property type="entry name" value="TIGR00341 family protein"/>
    <property type="match status" value="1"/>
</dbReference>
<evidence type="ECO:0000256" key="1">
    <source>
        <dbReference type="SAM" id="Phobius"/>
    </source>
</evidence>
<dbReference type="Proteomes" id="UP001196843">
    <property type="component" value="Unassembled WGS sequence"/>
</dbReference>
<name>A0ABS7HQ88_9MICO</name>
<dbReference type="PANTHER" id="PTHR20992">
    <property type="entry name" value="AT15442P-RELATED"/>
    <property type="match status" value="1"/>
</dbReference>
<feature type="transmembrane region" description="Helical" evidence="1">
    <location>
        <begin position="231"/>
        <end position="250"/>
    </location>
</feature>
<proteinExistence type="predicted"/>
<feature type="transmembrane region" description="Helical" evidence="1">
    <location>
        <begin position="137"/>
        <end position="155"/>
    </location>
</feature>
<dbReference type="RefSeq" id="WP_220301579.1">
    <property type="nucleotide sequence ID" value="NZ_JAEUAW010000011.1"/>
</dbReference>
<dbReference type="EMBL" id="JAEUAW010000011">
    <property type="protein sequence ID" value="MBW9094880.1"/>
    <property type="molecule type" value="Genomic_DNA"/>
</dbReference>
<reference evidence="2 3" key="1">
    <citation type="journal article" date="2021" name="MBio">
        <title>Poor Competitiveness of Bradyrhizobium in Pigeon Pea Root Colonization in Indian Soils.</title>
        <authorList>
            <person name="Chalasani D."/>
            <person name="Basu A."/>
            <person name="Pullabhotla S.V.S.R.N."/>
            <person name="Jorrin B."/>
            <person name="Neal A.L."/>
            <person name="Poole P.S."/>
            <person name="Podile A.R."/>
            <person name="Tkacz A."/>
        </authorList>
    </citation>
    <scope>NUCLEOTIDE SEQUENCE [LARGE SCALE GENOMIC DNA]</scope>
    <source>
        <strain evidence="2 3">HU14</strain>
    </source>
</reference>
<feature type="transmembrane region" description="Helical" evidence="1">
    <location>
        <begin position="64"/>
        <end position="85"/>
    </location>
</feature>
<feature type="transmembrane region" description="Helical" evidence="1">
    <location>
        <begin position="162"/>
        <end position="188"/>
    </location>
</feature>
<organism evidence="2 3">
    <name type="scientific">Microbacterium jejuense</name>
    <dbReference type="NCBI Taxonomy" id="1263637"/>
    <lineage>
        <taxon>Bacteria</taxon>
        <taxon>Bacillati</taxon>
        <taxon>Actinomycetota</taxon>
        <taxon>Actinomycetes</taxon>
        <taxon>Micrococcales</taxon>
        <taxon>Microbacteriaceae</taxon>
        <taxon>Microbacterium</taxon>
    </lineage>
</organism>
<keyword evidence="1" id="KW-0812">Transmembrane</keyword>
<accession>A0ABS7HQ88</accession>
<feature type="transmembrane region" description="Helical" evidence="1">
    <location>
        <begin position="194"/>
        <end position="219"/>
    </location>
</feature>
<keyword evidence="3" id="KW-1185">Reference proteome</keyword>
<dbReference type="PANTHER" id="PTHR20992:SF9">
    <property type="entry name" value="AT15442P-RELATED"/>
    <property type="match status" value="1"/>
</dbReference>
<evidence type="ECO:0000313" key="2">
    <source>
        <dbReference type="EMBL" id="MBW9094880.1"/>
    </source>
</evidence>
<keyword evidence="1" id="KW-1133">Transmembrane helix</keyword>
<feature type="transmembrane region" description="Helical" evidence="1">
    <location>
        <begin position="41"/>
        <end position="58"/>
    </location>
</feature>
<evidence type="ECO:0000313" key="3">
    <source>
        <dbReference type="Proteomes" id="UP001196843"/>
    </source>
</evidence>
<gene>
    <name evidence="2" type="ORF">JNB62_14400</name>
</gene>
<dbReference type="InterPro" id="IPR005240">
    <property type="entry name" value="DUF389"/>
</dbReference>
<dbReference type="Pfam" id="PF04087">
    <property type="entry name" value="DUF389"/>
    <property type="match status" value="1"/>
</dbReference>